<dbReference type="Proteomes" id="UP000195880">
    <property type="component" value="Plasmid pMDJK44.1"/>
</dbReference>
<reference evidence="1 2" key="1">
    <citation type="submission" date="2017-10" db="EMBL/GenBank/DDBJ databases">
        <title>Streptomyces alboflavus Genome sequencing and assembly.</title>
        <authorList>
            <person name="Wang Y."/>
            <person name="Du B."/>
            <person name="Ding Y."/>
            <person name="Liu H."/>
            <person name="Hou Q."/>
            <person name="Liu K."/>
            <person name="Wang C."/>
            <person name="Yao L."/>
        </authorList>
    </citation>
    <scope>NUCLEOTIDE SEQUENCE [LARGE SCALE GENOMIC DNA]</scope>
    <source>
        <strain evidence="1 2">MDJK44</strain>
        <plasmid evidence="2">Plasmid pmdjk44.1</plasmid>
    </source>
</reference>
<protein>
    <submittedName>
        <fullName evidence="1">Uncharacterized protein</fullName>
    </submittedName>
</protein>
<evidence type="ECO:0000313" key="1">
    <source>
        <dbReference type="EMBL" id="ATM24517.1"/>
    </source>
</evidence>
<name>A0A291W3L9_9ACTN</name>
<dbReference type="KEGG" id="salf:SMD44_p10018"/>
<proteinExistence type="predicted"/>
<gene>
    <name evidence="1" type="ORF">SMD44_p10018</name>
</gene>
<dbReference type="AlphaFoldDB" id="A0A291W3L9"/>
<evidence type="ECO:0000313" key="2">
    <source>
        <dbReference type="Proteomes" id="UP000195880"/>
    </source>
</evidence>
<dbReference type="RefSeq" id="WP_100112367.1">
    <property type="nucleotide sequence ID" value="NZ_CP023976.1"/>
</dbReference>
<geneLocation type="plasmid" evidence="2">
    <name>pmdjk44.1</name>
</geneLocation>
<keyword evidence="2" id="KW-1185">Reference proteome</keyword>
<dbReference type="OrthoDB" id="10005429at2"/>
<organism evidence="1 2">
    <name type="scientific">Streptomyces alboflavus</name>
    <dbReference type="NCBI Taxonomy" id="67267"/>
    <lineage>
        <taxon>Bacteria</taxon>
        <taxon>Bacillati</taxon>
        <taxon>Actinomycetota</taxon>
        <taxon>Actinomycetes</taxon>
        <taxon>Kitasatosporales</taxon>
        <taxon>Streptomycetaceae</taxon>
        <taxon>Streptomyces</taxon>
    </lineage>
</organism>
<accession>A0A291W3L9</accession>
<keyword evidence="1" id="KW-0614">Plasmid</keyword>
<dbReference type="EMBL" id="CP023976">
    <property type="protein sequence ID" value="ATM24517.1"/>
    <property type="molecule type" value="Genomic_DNA"/>
</dbReference>
<sequence length="175" mass="18288">MNHAAAQHAAKIANALADTIRERAAHHPARRALEDIAEQLYTAVTGLVDAVESTPDTPGTGAAPLDVSVPLYDAETMAIRAPEAGLPADFATVVLTPLTGIAPSPPASVSAVSPRLARQDATLRARLALVEEWLLDSQHPDVVPAYVATFLGLRIEIAAIAASIAADNGRTDNQY</sequence>